<protein>
    <submittedName>
        <fullName evidence="2">Uncharacterized protein</fullName>
    </submittedName>
</protein>
<dbReference type="Proteomes" id="UP001054857">
    <property type="component" value="Unassembled WGS sequence"/>
</dbReference>
<feature type="region of interest" description="Disordered" evidence="1">
    <location>
        <begin position="158"/>
        <end position="180"/>
    </location>
</feature>
<dbReference type="EMBL" id="BMAR01000038">
    <property type="protein sequence ID" value="GFR50567.1"/>
    <property type="molecule type" value="Genomic_DNA"/>
</dbReference>
<name>A0AAD3E0D7_9CHLO</name>
<keyword evidence="3" id="KW-1185">Reference proteome</keyword>
<comment type="caution">
    <text evidence="2">The sequence shown here is derived from an EMBL/GenBank/DDBJ whole genome shotgun (WGS) entry which is preliminary data.</text>
</comment>
<sequence length="382" mass="39462">MALRIVGENRDAGIARNSSMTMKGSDISADACSRSLEALARGTDLPFMASCSFHSRASEHNTDRSTALSSKLTVLGHMDIPNLASPRAAFSSATSSHLALGSGVASRDSSAVDFMPYVTVLVNPGPGHSSRLCAAGVGTAADMEMTFPDVDIVTESDYFDDDSDADGTSSSSSDDIPSNAIRQSRSLDIPFHDSNHRNINIPSIANGHLKLHGHSLQNVTSKLLDGITFLDVVRNKRTCTTTVQGRGGDQGDEAAAGGREAVLEDDTACCVPLDGNDVAGQGVILPLNPTTDSQETSANSIGTVNNTSVFSGSGSSSVSPADSTASMYELLLQRLTPLSPSLRGLPLAAWGDLDVVVAALGGDLRAGAAAPTIGGVIAWKSV</sequence>
<dbReference type="AlphaFoldDB" id="A0AAD3E0D7"/>
<reference evidence="2 3" key="1">
    <citation type="journal article" date="2021" name="Sci. Rep.">
        <title>Genome sequencing of the multicellular alga Astrephomene provides insights into convergent evolution of germ-soma differentiation.</title>
        <authorList>
            <person name="Yamashita S."/>
            <person name="Yamamoto K."/>
            <person name="Matsuzaki R."/>
            <person name="Suzuki S."/>
            <person name="Yamaguchi H."/>
            <person name="Hirooka S."/>
            <person name="Minakuchi Y."/>
            <person name="Miyagishima S."/>
            <person name="Kawachi M."/>
            <person name="Toyoda A."/>
            <person name="Nozaki H."/>
        </authorList>
    </citation>
    <scope>NUCLEOTIDE SEQUENCE [LARGE SCALE GENOMIC DNA]</scope>
    <source>
        <strain evidence="2 3">NIES-4017</strain>
    </source>
</reference>
<accession>A0AAD3E0D7</accession>
<evidence type="ECO:0000256" key="1">
    <source>
        <dbReference type="SAM" id="MobiDB-lite"/>
    </source>
</evidence>
<organism evidence="2 3">
    <name type="scientific">Astrephomene gubernaculifera</name>
    <dbReference type="NCBI Taxonomy" id="47775"/>
    <lineage>
        <taxon>Eukaryota</taxon>
        <taxon>Viridiplantae</taxon>
        <taxon>Chlorophyta</taxon>
        <taxon>core chlorophytes</taxon>
        <taxon>Chlorophyceae</taxon>
        <taxon>CS clade</taxon>
        <taxon>Chlamydomonadales</taxon>
        <taxon>Astrephomenaceae</taxon>
        <taxon>Astrephomene</taxon>
    </lineage>
</organism>
<feature type="compositionally biased region" description="Low complexity" evidence="1">
    <location>
        <begin position="166"/>
        <end position="178"/>
    </location>
</feature>
<gene>
    <name evidence="2" type="ORF">Agub_g12841</name>
</gene>
<proteinExistence type="predicted"/>
<evidence type="ECO:0000313" key="2">
    <source>
        <dbReference type="EMBL" id="GFR50567.1"/>
    </source>
</evidence>
<evidence type="ECO:0000313" key="3">
    <source>
        <dbReference type="Proteomes" id="UP001054857"/>
    </source>
</evidence>
<feature type="non-terminal residue" evidence="2">
    <location>
        <position position="382"/>
    </location>
</feature>